<gene>
    <name evidence="2" type="ORF">OFLC_LOCUS3212</name>
</gene>
<reference evidence="2 3" key="2">
    <citation type="submission" date="2018-11" db="EMBL/GenBank/DDBJ databases">
        <authorList>
            <consortium name="Pathogen Informatics"/>
        </authorList>
    </citation>
    <scope>NUCLEOTIDE SEQUENCE [LARGE SCALE GENOMIC DNA]</scope>
</reference>
<sequence>MSSANAVTSSAVNFRKSNETTRNLNSEPRRERILGFVDSFEPSLQRAIHDFHQNDDKLRRRKTGAGGLQGAEKI</sequence>
<dbReference type="STRING" id="387005.A0A183H6V0"/>
<name>A0A183H6V0_9BILA</name>
<feature type="region of interest" description="Disordered" evidence="1">
    <location>
        <begin position="51"/>
        <end position="74"/>
    </location>
</feature>
<evidence type="ECO:0000313" key="2">
    <source>
        <dbReference type="EMBL" id="VDO35692.1"/>
    </source>
</evidence>
<evidence type="ECO:0000256" key="1">
    <source>
        <dbReference type="SAM" id="MobiDB-lite"/>
    </source>
</evidence>
<feature type="compositionally biased region" description="Low complexity" evidence="1">
    <location>
        <begin position="1"/>
        <end position="13"/>
    </location>
</feature>
<proteinExistence type="predicted"/>
<feature type="compositionally biased region" description="Gly residues" evidence="1">
    <location>
        <begin position="64"/>
        <end position="74"/>
    </location>
</feature>
<evidence type="ECO:0000313" key="4">
    <source>
        <dbReference type="WBParaSite" id="OFLC_0000321101-mRNA-1"/>
    </source>
</evidence>
<dbReference type="AlphaFoldDB" id="A0A183H6V0"/>
<protein>
    <submittedName>
        <fullName evidence="2 4">Uncharacterized protein</fullName>
    </submittedName>
</protein>
<organism evidence="4">
    <name type="scientific">Onchocerca flexuosa</name>
    <dbReference type="NCBI Taxonomy" id="387005"/>
    <lineage>
        <taxon>Eukaryota</taxon>
        <taxon>Metazoa</taxon>
        <taxon>Ecdysozoa</taxon>
        <taxon>Nematoda</taxon>
        <taxon>Chromadorea</taxon>
        <taxon>Rhabditida</taxon>
        <taxon>Spirurina</taxon>
        <taxon>Spiruromorpha</taxon>
        <taxon>Filarioidea</taxon>
        <taxon>Onchocercidae</taxon>
        <taxon>Onchocerca</taxon>
    </lineage>
</organism>
<dbReference type="EMBL" id="UZAJ01002080">
    <property type="protein sequence ID" value="VDO35692.1"/>
    <property type="molecule type" value="Genomic_DNA"/>
</dbReference>
<keyword evidence="3" id="KW-1185">Reference proteome</keyword>
<reference evidence="4" key="1">
    <citation type="submission" date="2016-06" db="UniProtKB">
        <authorList>
            <consortium name="WormBaseParasite"/>
        </authorList>
    </citation>
    <scope>IDENTIFICATION</scope>
</reference>
<dbReference type="Proteomes" id="UP000267606">
    <property type="component" value="Unassembled WGS sequence"/>
</dbReference>
<accession>A0A183H6V0</accession>
<evidence type="ECO:0000313" key="3">
    <source>
        <dbReference type="Proteomes" id="UP000267606"/>
    </source>
</evidence>
<dbReference type="WBParaSite" id="OFLC_0000321101-mRNA-1">
    <property type="protein sequence ID" value="OFLC_0000321101-mRNA-1"/>
    <property type="gene ID" value="OFLC_0000321101"/>
</dbReference>
<feature type="region of interest" description="Disordered" evidence="1">
    <location>
        <begin position="1"/>
        <end position="27"/>
    </location>
</feature>